<keyword evidence="2" id="KW-0548">Nucleotidyltransferase</keyword>
<dbReference type="InterPro" id="IPR036691">
    <property type="entry name" value="Endo/exonu/phosph_ase_sf"/>
</dbReference>
<comment type="caution">
    <text evidence="2">The sequence shown here is derived from an EMBL/GenBank/DDBJ whole genome shotgun (WGS) entry which is preliminary data.</text>
</comment>
<sequence length="157" mass="17666">MAMNGHCSLILVSIDLPPKKRLLWNDIETLLALGDAIILFGDFYIKNTDWRCDTTNINGRALATLVEDHELAIIAPLTPTHLPANIRYRPETLDLIILKGMVLNQISIETLYCLSLDDLPILLKLGSFTGTEQSIETKQLLTGRECQLRLRKLILLT</sequence>
<protein>
    <submittedName>
        <fullName evidence="2">RNA-directed DNA polymerase from mobile element jockey</fullName>
    </submittedName>
</protein>
<evidence type="ECO:0000259" key="1">
    <source>
        <dbReference type="Pfam" id="PF14529"/>
    </source>
</evidence>
<evidence type="ECO:0000313" key="3">
    <source>
        <dbReference type="Proteomes" id="UP000299102"/>
    </source>
</evidence>
<name>A0A4C1ZUM3_EUMVA</name>
<keyword evidence="2" id="KW-0695">RNA-directed DNA polymerase</keyword>
<dbReference type="SUPFAM" id="SSF56219">
    <property type="entry name" value="DNase I-like"/>
    <property type="match status" value="1"/>
</dbReference>
<dbReference type="EMBL" id="BGZK01002167">
    <property type="protein sequence ID" value="GBP91398.1"/>
    <property type="molecule type" value="Genomic_DNA"/>
</dbReference>
<gene>
    <name evidence="2" type="ORF">EVAR_67287_1</name>
</gene>
<feature type="domain" description="Endonuclease/exonuclease/phosphatase" evidence="1">
    <location>
        <begin position="12"/>
        <end position="105"/>
    </location>
</feature>
<dbReference type="OrthoDB" id="7487383at2759"/>
<keyword evidence="3" id="KW-1185">Reference proteome</keyword>
<organism evidence="2 3">
    <name type="scientific">Eumeta variegata</name>
    <name type="common">Bagworm moth</name>
    <name type="synonym">Eumeta japonica</name>
    <dbReference type="NCBI Taxonomy" id="151549"/>
    <lineage>
        <taxon>Eukaryota</taxon>
        <taxon>Metazoa</taxon>
        <taxon>Ecdysozoa</taxon>
        <taxon>Arthropoda</taxon>
        <taxon>Hexapoda</taxon>
        <taxon>Insecta</taxon>
        <taxon>Pterygota</taxon>
        <taxon>Neoptera</taxon>
        <taxon>Endopterygota</taxon>
        <taxon>Lepidoptera</taxon>
        <taxon>Glossata</taxon>
        <taxon>Ditrysia</taxon>
        <taxon>Tineoidea</taxon>
        <taxon>Psychidae</taxon>
        <taxon>Oiketicinae</taxon>
        <taxon>Eumeta</taxon>
    </lineage>
</organism>
<proteinExistence type="predicted"/>
<dbReference type="Pfam" id="PF14529">
    <property type="entry name" value="Exo_endo_phos_2"/>
    <property type="match status" value="1"/>
</dbReference>
<evidence type="ECO:0000313" key="2">
    <source>
        <dbReference type="EMBL" id="GBP91398.1"/>
    </source>
</evidence>
<dbReference type="Proteomes" id="UP000299102">
    <property type="component" value="Unassembled WGS sequence"/>
</dbReference>
<accession>A0A4C1ZUM3</accession>
<reference evidence="2 3" key="1">
    <citation type="journal article" date="2019" name="Commun. Biol.">
        <title>The bagworm genome reveals a unique fibroin gene that provides high tensile strength.</title>
        <authorList>
            <person name="Kono N."/>
            <person name="Nakamura H."/>
            <person name="Ohtoshi R."/>
            <person name="Tomita M."/>
            <person name="Numata K."/>
            <person name="Arakawa K."/>
        </authorList>
    </citation>
    <scope>NUCLEOTIDE SEQUENCE [LARGE SCALE GENOMIC DNA]</scope>
</reference>
<dbReference type="Gene3D" id="3.60.10.10">
    <property type="entry name" value="Endonuclease/exonuclease/phosphatase"/>
    <property type="match status" value="1"/>
</dbReference>
<dbReference type="AlphaFoldDB" id="A0A4C1ZUM3"/>
<dbReference type="InterPro" id="IPR005135">
    <property type="entry name" value="Endo/exonuclease/phosphatase"/>
</dbReference>
<keyword evidence="2" id="KW-0808">Transferase</keyword>
<dbReference type="GO" id="GO:0003964">
    <property type="term" value="F:RNA-directed DNA polymerase activity"/>
    <property type="evidence" value="ECO:0007669"/>
    <property type="project" value="UniProtKB-KW"/>
</dbReference>